<evidence type="ECO:0000256" key="1">
    <source>
        <dbReference type="ARBA" id="ARBA00001913"/>
    </source>
</evidence>
<dbReference type="InterPro" id="IPR036985">
    <property type="entry name" value="Transglutaminase-like_sf"/>
</dbReference>
<proteinExistence type="inferred from homology"/>
<keyword evidence="7" id="KW-0106">Calcium</keyword>
<dbReference type="Pfam" id="PF00868">
    <property type="entry name" value="Transglut_N"/>
    <property type="match status" value="2"/>
</dbReference>
<dbReference type="PANTHER" id="PTHR11590">
    <property type="entry name" value="PROTEIN-GLUTAMINE GAMMA-GLUTAMYLTRANSFERASE"/>
    <property type="match status" value="1"/>
</dbReference>
<dbReference type="Gene3D" id="2.60.40.10">
    <property type="entry name" value="Immunoglobulins"/>
    <property type="match status" value="6"/>
</dbReference>
<evidence type="ECO:0000256" key="4">
    <source>
        <dbReference type="ARBA" id="ARBA00022553"/>
    </source>
</evidence>
<dbReference type="EC" id="2.3.2.13" evidence="13"/>
<dbReference type="InterPro" id="IPR013783">
    <property type="entry name" value="Ig-like_fold"/>
</dbReference>
<dbReference type="SMART" id="SM00460">
    <property type="entry name" value="TGc"/>
    <property type="match status" value="2"/>
</dbReference>
<dbReference type="InterPro" id="IPR014756">
    <property type="entry name" value="Ig_E-set"/>
</dbReference>
<evidence type="ECO:0000256" key="7">
    <source>
        <dbReference type="ARBA" id="ARBA00022837"/>
    </source>
</evidence>
<keyword evidence="6" id="KW-0479">Metal-binding</keyword>
<evidence type="ECO:0000256" key="11">
    <source>
        <dbReference type="ARBA" id="ARBA00023288"/>
    </source>
</evidence>
<dbReference type="GO" id="GO:0003810">
    <property type="term" value="F:protein-glutamine gamma-glutamyltransferase activity"/>
    <property type="evidence" value="ECO:0007669"/>
    <property type="project" value="UniProtKB-EC"/>
</dbReference>
<evidence type="ECO:0000256" key="9">
    <source>
        <dbReference type="ARBA" id="ARBA00023139"/>
    </source>
</evidence>
<evidence type="ECO:0000256" key="17">
    <source>
        <dbReference type="ARBA" id="ARBA00041726"/>
    </source>
</evidence>
<dbReference type="InterPro" id="IPR008958">
    <property type="entry name" value="Transglutaminase_C"/>
</dbReference>
<keyword evidence="23" id="KW-1185">Reference proteome</keyword>
<dbReference type="Proteomes" id="UP000579812">
    <property type="component" value="Unassembled WGS sequence"/>
</dbReference>
<feature type="domain" description="Transglutaminase-like" evidence="21">
    <location>
        <begin position="265"/>
        <end position="357"/>
    </location>
</feature>
<gene>
    <name evidence="22" type="ORF">G5714_022312</name>
</gene>
<dbReference type="SUPFAM" id="SSF54001">
    <property type="entry name" value="Cysteine proteinases"/>
    <property type="match status" value="2"/>
</dbReference>
<dbReference type="GO" id="GO:0016020">
    <property type="term" value="C:membrane"/>
    <property type="evidence" value="ECO:0007669"/>
    <property type="project" value="UniProtKB-SubCell"/>
</dbReference>
<dbReference type="InterPro" id="IPR038765">
    <property type="entry name" value="Papain-like_cys_pep_sf"/>
</dbReference>
<keyword evidence="10" id="KW-0417">Keratinization</keyword>
<accession>A0A7J6BPK4</accession>
<evidence type="ECO:0000256" key="5">
    <source>
        <dbReference type="ARBA" id="ARBA00022679"/>
    </source>
</evidence>
<dbReference type="SUPFAM" id="SSF81296">
    <property type="entry name" value="E set domains"/>
    <property type="match status" value="2"/>
</dbReference>
<sequence>MLLTVHSVDLLESKDGPNRREHHTGAYFSDNLIIRRGQTFQMWIEFSRPFNPKSDSLQLQLKLEPIFSSSTGIHISVPLVDILEDGRWEMKIVEQEDKRVRLAVNTLPTASIGCYKVTVESFSPKGKLLFPCSPNDLYMLFNPWCEDDAVYLDDESERKEYILNSMGRIYYGTEQQIGTRTWNFAQFEQDILEACLFILERGQVAMTEWRDPVIVSRMVSALVNSNDDYGVLMGNWKDSYEGGTSPTAWSGSGDILRQYYSSGSLSNSPSAGSMQESPILVLLRCLGIPTRCVTNFNSAHDTDLSLTTDIYIDEKLEIIKDKTSDSVWNFHVWNESWMSRPDLPAGYGGWQVVDATPQEPSQGSYRCGPTSVSAVRNGQVNLKFDTPFVFAEVNSDKIYWQKKPDGSFSQVNVEKSSIGQCISTKAVGSDARVDITHLYKYPEGSWEERTAVERASRFGSKPTLYPSPTGNDVSVEIVMDGAGPRIGEDAKLSIVLKNKSSSQRTASLLYEVMVMYYTGVLKNTVKKDQIPLTLKPQETKTIPLTLQYKEYMNHLVDQGALMLAVTGRVNETQQILATQFNFRLRTPDLIITPQGDAVVGKELTVKITFQNPLSQVLRNVLFRIEGLGMQSVRKIAYGDVDKHATVTLTEKFVPTVAGPQKLLASMDCRLLTQVHGVADIVVKPNLLVEMSGGPTARAPAAETPSASDMLLTVHSVDLLESKDGPNRREHHTDAYFSDNLIIRRGQTFQMWIEFSRPFNPKSDSLQLQLKLEPIFSSSTGIHISVPLVDILEDGRWEMKIVEQEDKRVRLAVNTLPTASIGCYKVTVESFSPKGKLLFPCSPNDLYMLFNPWCEDDAVYLDDESERKEYILNSMGRIYYGTEQQIGTRTWNFAQFEQDILEACLFILERGQVAMTEWRDPVIVSRMVSALVNSNDDYGVLMGNWKDSYEGGTSPTAWSGSGDILRQYYESSGKPVKFAQCWVYAGVTNTVLRCLGIPTRCVTNFNSAHDTDLSLTTDIYIDEKLEIIKDKTSDSVWNFHVWNESWMSRPDLPAGYGGWQVVDATPQEPSQGSYRCGPTSVSAVRNGQVNLKFDTPFVNSDKIYWQKKPDGSFSQVNVEKSSIGQCISTKAVGSDARVDITHLYKYPEGSWEERTAVERASRSAPNRLYRHGRAGPRIGEDAKLSIVLKNKSSSQRTASLLYEVMVMYYTGVLKNTVKKDQIPLTLKPQETKTIPLTLQYKEYMNHLVDQGALMLAVTGRVNETQQILATQFNFRLRTPDLIITPQGDAVVGKELTVKITFQNPLSQVLRNVLFRIEGLGMQSVRKIAYGDVDKHATVTLTEKFVPTVAGPQKLLASMDCRLLTQVHGVADIVVKPK</sequence>
<evidence type="ECO:0000256" key="18">
    <source>
        <dbReference type="ARBA" id="ARBA00043229"/>
    </source>
</evidence>
<evidence type="ECO:0000256" key="8">
    <source>
        <dbReference type="ARBA" id="ARBA00023136"/>
    </source>
</evidence>
<protein>
    <recommendedName>
        <fullName evidence="15">Protein-glutamine gamma-glutamyltransferase K</fullName>
        <ecNumber evidence="13">2.3.2.13</ecNumber>
    </recommendedName>
    <alternativeName>
        <fullName evidence="18">Epidermal TGase</fullName>
    </alternativeName>
    <alternativeName>
        <fullName evidence="17">Transglutaminase K</fullName>
    </alternativeName>
    <alternativeName>
        <fullName evidence="16">Transglutaminase-1</fullName>
    </alternativeName>
</protein>
<comment type="subcellular location">
    <subcellularLocation>
        <location evidence="2">Membrane</location>
        <topology evidence="2">Lipid-anchor</topology>
    </subcellularLocation>
</comment>
<feature type="domain" description="Transglutaminase-like" evidence="21">
    <location>
        <begin position="972"/>
        <end position="1065"/>
    </location>
</feature>
<organism evidence="22 23">
    <name type="scientific">Onychostoma macrolepis</name>
    <dbReference type="NCBI Taxonomy" id="369639"/>
    <lineage>
        <taxon>Eukaryota</taxon>
        <taxon>Metazoa</taxon>
        <taxon>Chordata</taxon>
        <taxon>Craniata</taxon>
        <taxon>Vertebrata</taxon>
        <taxon>Euteleostomi</taxon>
        <taxon>Actinopterygii</taxon>
        <taxon>Neopterygii</taxon>
        <taxon>Teleostei</taxon>
        <taxon>Ostariophysi</taxon>
        <taxon>Cypriniformes</taxon>
        <taxon>Cyprinidae</taxon>
        <taxon>Acrossocheilinae</taxon>
        <taxon>Onychostoma</taxon>
    </lineage>
</organism>
<evidence type="ECO:0000259" key="21">
    <source>
        <dbReference type="SMART" id="SM00460"/>
    </source>
</evidence>
<evidence type="ECO:0000256" key="19">
    <source>
        <dbReference type="ARBA" id="ARBA00045815"/>
    </source>
</evidence>
<evidence type="ECO:0000256" key="14">
    <source>
        <dbReference type="ARBA" id="ARBA00038573"/>
    </source>
</evidence>
<keyword evidence="5" id="KW-0808">Transferase</keyword>
<dbReference type="Gene3D" id="3.90.260.10">
    <property type="entry name" value="Transglutaminase-like"/>
    <property type="match status" value="2"/>
</dbReference>
<dbReference type="InterPro" id="IPR050779">
    <property type="entry name" value="Transglutaminase"/>
</dbReference>
<dbReference type="Pfam" id="PF00927">
    <property type="entry name" value="Transglut_C"/>
    <property type="match status" value="4"/>
</dbReference>
<evidence type="ECO:0000256" key="10">
    <source>
        <dbReference type="ARBA" id="ARBA00023249"/>
    </source>
</evidence>
<dbReference type="InterPro" id="IPR002931">
    <property type="entry name" value="Transglutaminase-like"/>
</dbReference>
<evidence type="ECO:0000256" key="3">
    <source>
        <dbReference type="ARBA" id="ARBA00005968"/>
    </source>
</evidence>
<dbReference type="GO" id="GO:0046872">
    <property type="term" value="F:metal ion binding"/>
    <property type="evidence" value="ECO:0007669"/>
    <property type="project" value="UniProtKB-KW"/>
</dbReference>
<dbReference type="InterPro" id="IPR001102">
    <property type="entry name" value="Transglutaminase_N"/>
</dbReference>
<dbReference type="GO" id="GO:0031424">
    <property type="term" value="P:keratinization"/>
    <property type="evidence" value="ECO:0007669"/>
    <property type="project" value="UniProtKB-KW"/>
</dbReference>
<comment type="cofactor">
    <cofactor evidence="1">
        <name>Ca(2+)</name>
        <dbReference type="ChEBI" id="CHEBI:29108"/>
    </cofactor>
</comment>
<evidence type="ECO:0000256" key="20">
    <source>
        <dbReference type="ARBA" id="ARBA00051843"/>
    </source>
</evidence>
<comment type="caution">
    <text evidence="22">The sequence shown here is derived from an EMBL/GenBank/DDBJ whole genome shotgun (WGS) entry which is preliminary data.</text>
</comment>
<evidence type="ECO:0000256" key="13">
    <source>
        <dbReference type="ARBA" id="ARBA00024222"/>
    </source>
</evidence>
<evidence type="ECO:0000256" key="15">
    <source>
        <dbReference type="ARBA" id="ARBA00040559"/>
    </source>
</evidence>
<dbReference type="SUPFAM" id="SSF49309">
    <property type="entry name" value="Transglutaminase, two C-terminal domains"/>
    <property type="match status" value="4"/>
</dbReference>
<comment type="similarity">
    <text evidence="3">Belongs to the transglutaminase superfamily. Transglutaminase family.</text>
</comment>
<keyword evidence="8" id="KW-0472">Membrane</keyword>
<comment type="catalytic activity">
    <reaction evidence="20">
        <text>L-glutaminyl-[protein] + L-lysyl-[protein] = [protein]-L-lysyl-N(6)-5-L-glutamyl-[protein] + NH4(+)</text>
        <dbReference type="Rhea" id="RHEA:54816"/>
        <dbReference type="Rhea" id="RHEA-COMP:9752"/>
        <dbReference type="Rhea" id="RHEA-COMP:10207"/>
        <dbReference type="Rhea" id="RHEA-COMP:14005"/>
        <dbReference type="ChEBI" id="CHEBI:28938"/>
        <dbReference type="ChEBI" id="CHEBI:29969"/>
        <dbReference type="ChEBI" id="CHEBI:30011"/>
        <dbReference type="ChEBI" id="CHEBI:138370"/>
        <dbReference type="EC" id="2.3.2.13"/>
    </reaction>
</comment>
<evidence type="ECO:0000313" key="22">
    <source>
        <dbReference type="EMBL" id="KAF4096343.1"/>
    </source>
</evidence>
<reference evidence="22 23" key="1">
    <citation type="submission" date="2020-04" db="EMBL/GenBank/DDBJ databases">
        <title>Chromosome-level genome assembly of a cyprinid fish Onychostoma macrolepis by integration of Nanopore Sequencing, Bionano and Hi-C technology.</title>
        <authorList>
            <person name="Wang D."/>
        </authorList>
    </citation>
    <scope>NUCLEOTIDE SEQUENCE [LARGE SCALE GENOMIC DNA]</scope>
    <source>
        <strain evidence="22">SWU-2019</strain>
        <tissue evidence="22">Muscle</tissue>
    </source>
</reference>
<dbReference type="FunFam" id="2.60.40.10:FF:000090">
    <property type="entry name" value="Protein-glutamine gamma-glutamyltransferase 2"/>
    <property type="match status" value="2"/>
</dbReference>
<dbReference type="Pfam" id="PF01841">
    <property type="entry name" value="Transglut_core"/>
    <property type="match status" value="2"/>
</dbReference>
<comment type="subunit">
    <text evidence="14">Interacts with PLAAT4.</text>
</comment>
<dbReference type="FunFam" id="3.90.260.10:FF:000001">
    <property type="entry name" value="Protein-glutamine gamma-glutamyltransferase 2"/>
    <property type="match status" value="2"/>
</dbReference>
<keyword evidence="9" id="KW-0564">Palmitate</keyword>
<evidence type="ECO:0000256" key="12">
    <source>
        <dbReference type="ARBA" id="ARBA00023315"/>
    </source>
</evidence>
<evidence type="ECO:0000313" key="23">
    <source>
        <dbReference type="Proteomes" id="UP000579812"/>
    </source>
</evidence>
<dbReference type="FunFam" id="2.60.40.10:FF:000171">
    <property type="entry name" value="protein-glutamine gamma-glutamyltransferase 6"/>
    <property type="match status" value="2"/>
</dbReference>
<evidence type="ECO:0000256" key="6">
    <source>
        <dbReference type="ARBA" id="ARBA00022723"/>
    </source>
</evidence>
<keyword evidence="12" id="KW-0012">Acyltransferase</keyword>
<keyword evidence="4" id="KW-0597">Phosphoprotein</keyword>
<evidence type="ECO:0000256" key="2">
    <source>
        <dbReference type="ARBA" id="ARBA00004635"/>
    </source>
</evidence>
<dbReference type="InterPro" id="IPR036238">
    <property type="entry name" value="Transglutaminase_C_sf"/>
</dbReference>
<evidence type="ECO:0000256" key="16">
    <source>
        <dbReference type="ARBA" id="ARBA00041651"/>
    </source>
</evidence>
<dbReference type="GO" id="GO:0007399">
    <property type="term" value="P:nervous system development"/>
    <property type="evidence" value="ECO:0007669"/>
    <property type="project" value="UniProtKB-ARBA"/>
</dbReference>
<keyword evidence="11" id="KW-0449">Lipoprotein</keyword>
<name>A0A7J6BPK4_9TELE</name>
<dbReference type="PANTHER" id="PTHR11590:SF49">
    <property type="entry name" value="PROTEIN-GLUTAMINE GAMMA-GLUTAMYLTRANSFERASE K"/>
    <property type="match status" value="1"/>
</dbReference>
<comment type="function">
    <text evidence="19">Catalyzes the cross-linking of proteins and the conjugation of polyamines to proteins. Responsible for cross-linking epidermal proteins during formation of the stratum corneum. Involved in cell proliferation.</text>
</comment>
<dbReference type="EMBL" id="JAAMOB010000023">
    <property type="protein sequence ID" value="KAF4096343.1"/>
    <property type="molecule type" value="Genomic_DNA"/>
</dbReference>
<dbReference type="FunFam" id="2.60.40.10:FF:001143">
    <property type="entry name" value="Protein-glutamine gamma-glutamyltransferase K"/>
    <property type="match status" value="1"/>
</dbReference>